<dbReference type="RefSeq" id="WP_078667581.1">
    <property type="nucleotide sequence ID" value="NZ_FUWZ01000001.1"/>
</dbReference>
<feature type="transmembrane region" description="Helical" evidence="8">
    <location>
        <begin position="337"/>
        <end position="359"/>
    </location>
</feature>
<dbReference type="GO" id="GO:0016758">
    <property type="term" value="F:hexosyltransferase activity"/>
    <property type="evidence" value="ECO:0007669"/>
    <property type="project" value="InterPro"/>
</dbReference>
<evidence type="ECO:0000256" key="5">
    <source>
        <dbReference type="ARBA" id="ARBA00022989"/>
    </source>
</evidence>
<feature type="transmembrane region" description="Helical" evidence="8">
    <location>
        <begin position="201"/>
        <end position="220"/>
    </location>
</feature>
<feature type="transmembrane region" description="Helical" evidence="8">
    <location>
        <begin position="291"/>
        <end position="308"/>
    </location>
</feature>
<keyword evidence="10" id="KW-1185">Reference proteome</keyword>
<dbReference type="InterPro" id="IPR018584">
    <property type="entry name" value="GT87"/>
</dbReference>
<evidence type="ECO:0000256" key="6">
    <source>
        <dbReference type="ARBA" id="ARBA00023136"/>
    </source>
</evidence>
<evidence type="ECO:0008006" key="11">
    <source>
        <dbReference type="Google" id="ProtNLM"/>
    </source>
</evidence>
<evidence type="ECO:0000313" key="10">
    <source>
        <dbReference type="Proteomes" id="UP000190367"/>
    </source>
</evidence>
<dbReference type="Proteomes" id="UP000190367">
    <property type="component" value="Unassembled WGS sequence"/>
</dbReference>
<dbReference type="STRING" id="634771.SAMN04488128_101950"/>
<gene>
    <name evidence="9" type="ORF">SAMN04488128_101950</name>
</gene>
<keyword evidence="3" id="KW-0808">Transferase</keyword>
<sequence>MTKHNKPTSVISLTAANRQPLWYQRPVTVTVLYFIGTLVLFLQSLATQRYNNFIIFRSSWDHMLQHMPLYQLYPDTYFDYFLYHPTFPVLFAPLAILPVTSGLFVWLMGSAGLFLYALRQLPVAAHKRYIISWLLILELLNAIQSSQTNPIMTALMLLTVVNLDRGRPLLAALFTCLCFFIKGYGAITGLVFLFYDRKLTYLAYCMLFGMAGTLLPLIVMSPAELLRAYHDWYQLITSPVILEDGSVRGMIFAMLHLPPQAGSGIGKTVTALALSGLATALYFAWKNRPQQYHWILGGYLLLWVVLFNQSTESPTYIMAVAGAVVGLMMLPEKPLSVVLLGLLVIVTSLCPTDLVPSFINKIAVNYQLKALPCLLVLLYFQYYLCFARQDNAPQEQPAV</sequence>
<dbReference type="AlphaFoldDB" id="A0A1T4M639"/>
<keyword evidence="6 8" id="KW-0472">Membrane</keyword>
<name>A0A1T4M639_9BACT</name>
<comment type="subcellular location">
    <subcellularLocation>
        <location evidence="1">Cell membrane</location>
        <topology evidence="1">Multi-pass membrane protein</topology>
    </subcellularLocation>
</comment>
<keyword evidence="2" id="KW-1003">Cell membrane</keyword>
<dbReference type="GO" id="GO:0005886">
    <property type="term" value="C:plasma membrane"/>
    <property type="evidence" value="ECO:0007669"/>
    <property type="project" value="UniProtKB-SubCell"/>
</dbReference>
<dbReference type="EMBL" id="FUWZ01000001">
    <property type="protein sequence ID" value="SJZ62248.1"/>
    <property type="molecule type" value="Genomic_DNA"/>
</dbReference>
<feature type="transmembrane region" description="Helical" evidence="8">
    <location>
        <begin position="130"/>
        <end position="149"/>
    </location>
</feature>
<evidence type="ECO:0000256" key="2">
    <source>
        <dbReference type="ARBA" id="ARBA00022475"/>
    </source>
</evidence>
<feature type="transmembrane region" description="Helical" evidence="8">
    <location>
        <begin position="269"/>
        <end position="285"/>
    </location>
</feature>
<accession>A0A1T4M639</accession>
<evidence type="ECO:0000313" key="9">
    <source>
        <dbReference type="EMBL" id="SJZ62248.1"/>
    </source>
</evidence>
<dbReference type="OrthoDB" id="1070018at2"/>
<reference evidence="10" key="1">
    <citation type="submission" date="2017-02" db="EMBL/GenBank/DDBJ databases">
        <authorList>
            <person name="Varghese N."/>
            <person name="Submissions S."/>
        </authorList>
    </citation>
    <scope>NUCLEOTIDE SEQUENCE [LARGE SCALE GENOMIC DNA]</scope>
    <source>
        <strain evidence="10">DSM 22224</strain>
    </source>
</reference>
<evidence type="ECO:0000256" key="3">
    <source>
        <dbReference type="ARBA" id="ARBA00022679"/>
    </source>
</evidence>
<evidence type="ECO:0000256" key="8">
    <source>
        <dbReference type="SAM" id="Phobius"/>
    </source>
</evidence>
<protein>
    <recommendedName>
        <fullName evidence="11">DUF2029 domain-containing protein</fullName>
    </recommendedName>
</protein>
<evidence type="ECO:0000256" key="1">
    <source>
        <dbReference type="ARBA" id="ARBA00004651"/>
    </source>
</evidence>
<feature type="transmembrane region" description="Helical" evidence="8">
    <location>
        <begin position="27"/>
        <end position="46"/>
    </location>
</feature>
<dbReference type="Pfam" id="PF09594">
    <property type="entry name" value="GT87"/>
    <property type="match status" value="1"/>
</dbReference>
<proteinExistence type="inferred from homology"/>
<feature type="transmembrane region" description="Helical" evidence="8">
    <location>
        <begin position="90"/>
        <end position="118"/>
    </location>
</feature>
<evidence type="ECO:0000256" key="4">
    <source>
        <dbReference type="ARBA" id="ARBA00022692"/>
    </source>
</evidence>
<keyword evidence="5 8" id="KW-1133">Transmembrane helix</keyword>
<feature type="transmembrane region" description="Helical" evidence="8">
    <location>
        <begin position="315"/>
        <end position="331"/>
    </location>
</feature>
<organism evidence="9 10">
    <name type="scientific">Chitinophaga eiseniae</name>
    <dbReference type="NCBI Taxonomy" id="634771"/>
    <lineage>
        <taxon>Bacteria</taxon>
        <taxon>Pseudomonadati</taxon>
        <taxon>Bacteroidota</taxon>
        <taxon>Chitinophagia</taxon>
        <taxon>Chitinophagales</taxon>
        <taxon>Chitinophagaceae</taxon>
        <taxon>Chitinophaga</taxon>
    </lineage>
</organism>
<comment type="similarity">
    <text evidence="7">Belongs to the glycosyltransferase 87 family.</text>
</comment>
<evidence type="ECO:0000256" key="7">
    <source>
        <dbReference type="ARBA" id="ARBA00024033"/>
    </source>
</evidence>
<feature type="transmembrane region" description="Helical" evidence="8">
    <location>
        <begin position="366"/>
        <end position="384"/>
    </location>
</feature>
<keyword evidence="4 8" id="KW-0812">Transmembrane</keyword>
<feature type="transmembrane region" description="Helical" evidence="8">
    <location>
        <begin position="169"/>
        <end position="194"/>
    </location>
</feature>